<protein>
    <submittedName>
        <fullName evidence="2">Uncharacterized protein</fullName>
    </submittedName>
</protein>
<comment type="caution">
    <text evidence="2">The sequence shown here is derived from an EMBL/GenBank/DDBJ whole genome shotgun (WGS) entry which is preliminary data.</text>
</comment>
<evidence type="ECO:0000313" key="2">
    <source>
        <dbReference type="EMBL" id="GAA0657577.1"/>
    </source>
</evidence>
<dbReference type="Pfam" id="PF24365">
    <property type="entry name" value="DUF7521"/>
    <property type="match status" value="1"/>
</dbReference>
<dbReference type="EMBL" id="BAAADU010000002">
    <property type="protein sequence ID" value="GAA0657577.1"/>
    <property type="molecule type" value="Genomic_DNA"/>
</dbReference>
<proteinExistence type="predicted"/>
<reference evidence="2 3" key="1">
    <citation type="journal article" date="2019" name="Int. J. Syst. Evol. Microbiol.">
        <title>The Global Catalogue of Microorganisms (GCM) 10K type strain sequencing project: providing services to taxonomists for standard genome sequencing and annotation.</title>
        <authorList>
            <consortium name="The Broad Institute Genomics Platform"/>
            <consortium name="The Broad Institute Genome Sequencing Center for Infectious Disease"/>
            <person name="Wu L."/>
            <person name="Ma J."/>
        </authorList>
    </citation>
    <scope>NUCLEOTIDE SEQUENCE [LARGE SCALE GENOMIC DNA]</scope>
    <source>
        <strain evidence="2 3">JCM 16327</strain>
    </source>
</reference>
<evidence type="ECO:0000256" key="1">
    <source>
        <dbReference type="SAM" id="Phobius"/>
    </source>
</evidence>
<name>A0AAV3T3L8_9EURY</name>
<dbReference type="Proteomes" id="UP001500194">
    <property type="component" value="Unassembled WGS sequence"/>
</dbReference>
<dbReference type="RefSeq" id="WP_227259688.1">
    <property type="nucleotide sequence ID" value="NZ_BAAADU010000002.1"/>
</dbReference>
<keyword evidence="3" id="KW-1185">Reference proteome</keyword>
<feature type="transmembrane region" description="Helical" evidence="1">
    <location>
        <begin position="74"/>
        <end position="93"/>
    </location>
</feature>
<keyword evidence="1" id="KW-0472">Membrane</keyword>
<accession>A0AAV3T3L8</accession>
<sequence>MSSLATVATWQVVLDAFLVCVGGLVSVHAYRGYRRNDSTAMLAVSVGTLVLVLAPFLLEYVFEAATVVTPLQSAVLRQAADSVAVLVILYALLR</sequence>
<feature type="transmembrane region" description="Helical" evidence="1">
    <location>
        <begin position="42"/>
        <end position="62"/>
    </location>
</feature>
<dbReference type="GeneID" id="68573096"/>
<organism evidence="2 3">
    <name type="scientific">Salarchaeum japonicum</name>
    <dbReference type="NCBI Taxonomy" id="555573"/>
    <lineage>
        <taxon>Archaea</taxon>
        <taxon>Methanobacteriati</taxon>
        <taxon>Methanobacteriota</taxon>
        <taxon>Stenosarchaea group</taxon>
        <taxon>Halobacteria</taxon>
        <taxon>Halobacteriales</taxon>
        <taxon>Halobacteriaceae</taxon>
    </lineage>
</organism>
<dbReference type="AlphaFoldDB" id="A0AAV3T3L8"/>
<gene>
    <name evidence="2" type="ORF">GCM10009019_22230</name>
</gene>
<evidence type="ECO:0000313" key="3">
    <source>
        <dbReference type="Proteomes" id="UP001500194"/>
    </source>
</evidence>
<keyword evidence="1" id="KW-0812">Transmembrane</keyword>
<keyword evidence="1" id="KW-1133">Transmembrane helix</keyword>
<dbReference type="InterPro" id="IPR055943">
    <property type="entry name" value="DUF7521"/>
</dbReference>
<feature type="transmembrane region" description="Helical" evidence="1">
    <location>
        <begin position="12"/>
        <end position="30"/>
    </location>
</feature>